<evidence type="ECO:0000313" key="1">
    <source>
        <dbReference type="EMBL" id="GIQ90741.1"/>
    </source>
</evidence>
<dbReference type="Proteomes" id="UP000265618">
    <property type="component" value="Unassembled WGS sequence"/>
</dbReference>
<keyword evidence="2" id="KW-1185">Reference proteome</keyword>
<sequence length="81" mass="8976">MQLMLLVNSRNLGKCSCVCSDHAKCEGYGHCTTHLAMVPVLYRPSHLSPVSMVRLRSISMVSQLGRPIVNCAFVGVTRWDL</sequence>
<reference evidence="1 2" key="1">
    <citation type="journal article" date="2018" name="PLoS ONE">
        <title>The draft genome of Kipferlia bialata reveals reductive genome evolution in fornicate parasites.</title>
        <authorList>
            <person name="Tanifuji G."/>
            <person name="Takabayashi S."/>
            <person name="Kume K."/>
            <person name="Takagi M."/>
            <person name="Nakayama T."/>
            <person name="Kamikawa R."/>
            <person name="Inagaki Y."/>
            <person name="Hashimoto T."/>
        </authorList>
    </citation>
    <scope>NUCLEOTIDE SEQUENCE [LARGE SCALE GENOMIC DNA]</scope>
    <source>
        <strain evidence="1">NY0173</strain>
    </source>
</reference>
<evidence type="ECO:0000313" key="2">
    <source>
        <dbReference type="Proteomes" id="UP000265618"/>
    </source>
</evidence>
<organism evidence="1 2">
    <name type="scientific">Kipferlia bialata</name>
    <dbReference type="NCBI Taxonomy" id="797122"/>
    <lineage>
        <taxon>Eukaryota</taxon>
        <taxon>Metamonada</taxon>
        <taxon>Carpediemonas-like organisms</taxon>
        <taxon>Kipferlia</taxon>
    </lineage>
</organism>
<protein>
    <submittedName>
        <fullName evidence="1">Uncharacterized protein</fullName>
    </submittedName>
</protein>
<accession>A0A9K3D9T6</accession>
<name>A0A9K3D9T6_9EUKA</name>
<dbReference type="AlphaFoldDB" id="A0A9K3D9T6"/>
<dbReference type="EMBL" id="BDIP01006593">
    <property type="protein sequence ID" value="GIQ90741.1"/>
    <property type="molecule type" value="Genomic_DNA"/>
</dbReference>
<proteinExistence type="predicted"/>
<gene>
    <name evidence="1" type="ORF">KIPB_013646</name>
</gene>
<comment type="caution">
    <text evidence="1">The sequence shown here is derived from an EMBL/GenBank/DDBJ whole genome shotgun (WGS) entry which is preliminary data.</text>
</comment>